<dbReference type="GO" id="GO:0008017">
    <property type="term" value="F:microtubule binding"/>
    <property type="evidence" value="ECO:0000318"/>
    <property type="project" value="GO_Central"/>
</dbReference>
<evidence type="ECO:0000313" key="4">
    <source>
        <dbReference type="Proteomes" id="UP000001593"/>
    </source>
</evidence>
<gene>
    <name evidence="3" type="ORF">NEMVEDRAFT_v1g223182</name>
</gene>
<feature type="non-terminal residue" evidence="3">
    <location>
        <position position="1"/>
    </location>
</feature>
<evidence type="ECO:0000313" key="3">
    <source>
        <dbReference type="EMBL" id="EDO28272.1"/>
    </source>
</evidence>
<feature type="compositionally biased region" description="Basic and acidic residues" evidence="2">
    <location>
        <begin position="202"/>
        <end position="253"/>
    </location>
</feature>
<name>A7T6Y0_NEMVE</name>
<sequence>LAELFSLNAELEVLRGKSSGGPASLASECNESSSMDVLRLSQQNQHLKKSLEDLRGSSARLIDLERENRSLHDKLLQEKSSTHRFNEDLAKYKTKCKSQASEIEKLNRAVHLLREELHVSSSEVLNLSGELKERGEVIAGLEQTNYSASEMLLDLLINHHNEALRSSNQNIQVMENSIREKYNEELSSKILKLGEEIAQKDREKLQEKAQSKLVKRSERFDPKRRESDFSDRSDRPDRQDRQDRPDRQDRSDSRGPGTPFERHADQRRSGKRRSFRRSERSGPANEQDNWERDRHVYDVGRREENSNPHFQRTFVGAGRGHQEGFKVACKTDQEESWLLVRQAKKDSGTCLVVENGGDEQARAWSWRMVSMDRHLLGRGEWYRWTGTCLVVENGTCLVVENGIDGQAPAWSWRMVSMNRHVLGRGEWYRWTGTCLVVENGIDEQAPAWSWRMVAMNRHLLGRGEWYRWTGTCLVVENGIDEQARAWSWRMVSMDRHVLGRGEWYRWTGTCLVVENGSDEQARAWSWRMVSMDRHLLGRGEWWR</sequence>
<keyword evidence="4" id="KW-1185">Reference proteome</keyword>
<dbReference type="PANTHER" id="PTHR18947">
    <property type="entry name" value="HOOK PROTEINS"/>
    <property type="match status" value="1"/>
</dbReference>
<dbReference type="GO" id="GO:0005737">
    <property type="term" value="C:cytoplasm"/>
    <property type="evidence" value="ECO:0000318"/>
    <property type="project" value="GO_Central"/>
</dbReference>
<dbReference type="InParanoid" id="A7T6Y0"/>
<dbReference type="PANTHER" id="PTHR18947:SF28">
    <property type="entry name" value="GIRDIN, ISOFORM A"/>
    <property type="match status" value="1"/>
</dbReference>
<dbReference type="GO" id="GO:0031122">
    <property type="term" value="P:cytoplasmic microtubule organization"/>
    <property type="evidence" value="ECO:0000318"/>
    <property type="project" value="GO_Central"/>
</dbReference>
<evidence type="ECO:0000256" key="2">
    <source>
        <dbReference type="SAM" id="MobiDB-lite"/>
    </source>
</evidence>
<dbReference type="GO" id="GO:0005813">
    <property type="term" value="C:centrosome"/>
    <property type="evidence" value="ECO:0000318"/>
    <property type="project" value="GO_Central"/>
</dbReference>
<proteinExistence type="predicted"/>
<dbReference type="Proteomes" id="UP000001593">
    <property type="component" value="Unassembled WGS sequence"/>
</dbReference>
<dbReference type="GO" id="GO:0051959">
    <property type="term" value="F:dynein light intermediate chain binding"/>
    <property type="evidence" value="ECO:0000318"/>
    <property type="project" value="GO_Central"/>
</dbReference>
<feature type="region of interest" description="Disordered" evidence="2">
    <location>
        <begin position="202"/>
        <end position="293"/>
    </location>
</feature>
<evidence type="ECO:0000256" key="1">
    <source>
        <dbReference type="SAM" id="Coils"/>
    </source>
</evidence>
<dbReference type="STRING" id="45351.A7T6Y0"/>
<dbReference type="HOGENOM" id="CLU_501847_0_0_1"/>
<organism evidence="3 4">
    <name type="scientific">Nematostella vectensis</name>
    <name type="common">Starlet sea anemone</name>
    <dbReference type="NCBI Taxonomy" id="45351"/>
    <lineage>
        <taxon>Eukaryota</taxon>
        <taxon>Metazoa</taxon>
        <taxon>Cnidaria</taxon>
        <taxon>Anthozoa</taxon>
        <taxon>Hexacorallia</taxon>
        <taxon>Actiniaria</taxon>
        <taxon>Edwardsiidae</taxon>
        <taxon>Nematostella</taxon>
    </lineage>
</organism>
<dbReference type="AlphaFoldDB" id="A7T6Y0"/>
<accession>A7T6Y0</accession>
<protein>
    <submittedName>
        <fullName evidence="3">Uncharacterized protein</fullName>
    </submittedName>
</protein>
<dbReference type="GO" id="GO:0030705">
    <property type="term" value="P:cytoskeleton-dependent intracellular transport"/>
    <property type="evidence" value="ECO:0000318"/>
    <property type="project" value="GO_Central"/>
</dbReference>
<reference evidence="3 4" key="1">
    <citation type="journal article" date="2007" name="Science">
        <title>Sea anemone genome reveals ancestral eumetazoan gene repertoire and genomic organization.</title>
        <authorList>
            <person name="Putnam N.H."/>
            <person name="Srivastava M."/>
            <person name="Hellsten U."/>
            <person name="Dirks B."/>
            <person name="Chapman J."/>
            <person name="Salamov A."/>
            <person name="Terry A."/>
            <person name="Shapiro H."/>
            <person name="Lindquist E."/>
            <person name="Kapitonov V.V."/>
            <person name="Jurka J."/>
            <person name="Genikhovich G."/>
            <person name="Grigoriev I.V."/>
            <person name="Lucas S.M."/>
            <person name="Steele R.E."/>
            <person name="Finnerty J.R."/>
            <person name="Technau U."/>
            <person name="Martindale M.Q."/>
            <person name="Rokhsar D.S."/>
        </authorList>
    </citation>
    <scope>NUCLEOTIDE SEQUENCE [LARGE SCALE GENOMIC DNA]</scope>
    <source>
        <strain evidence="4">CH2 X CH6</strain>
    </source>
</reference>
<dbReference type="EMBL" id="DS471782">
    <property type="protein sequence ID" value="EDO28272.1"/>
    <property type="molecule type" value="Genomic_DNA"/>
</dbReference>
<keyword evidence="1" id="KW-0175">Coiled coil</keyword>
<dbReference type="OMA" id="AWSWRMV"/>
<feature type="coiled-coil region" evidence="1">
    <location>
        <begin position="89"/>
        <end position="116"/>
    </location>
</feature>